<protein>
    <submittedName>
        <fullName evidence="3">Predicted protein</fullName>
    </submittedName>
</protein>
<dbReference type="RefSeq" id="XP_001882084.1">
    <property type="nucleotide sequence ID" value="XM_001882049.1"/>
</dbReference>
<dbReference type="Proteomes" id="UP000001194">
    <property type="component" value="Unassembled WGS sequence"/>
</dbReference>
<feature type="compositionally biased region" description="Polar residues" evidence="1">
    <location>
        <begin position="116"/>
        <end position="127"/>
    </location>
</feature>
<dbReference type="GeneID" id="6077653"/>
<feature type="compositionally biased region" description="Basic and acidic residues" evidence="1">
    <location>
        <begin position="237"/>
        <end position="248"/>
    </location>
</feature>
<dbReference type="KEGG" id="lbc:LACBIDRAFT_328138"/>
<feature type="chain" id="PRO_5002749034" evidence="2">
    <location>
        <begin position="20"/>
        <end position="449"/>
    </location>
</feature>
<feature type="region of interest" description="Disordered" evidence="1">
    <location>
        <begin position="142"/>
        <end position="163"/>
    </location>
</feature>
<dbReference type="HOGENOM" id="CLU_056767_0_0_1"/>
<dbReference type="AlphaFoldDB" id="B0DDV7"/>
<feature type="signal peptide" evidence="2">
    <location>
        <begin position="1"/>
        <end position="19"/>
    </location>
</feature>
<sequence length="449" mass="49433">MPASIGFLALRCSLRPCAGLVILRPTESASLYRSDTIRPNGSRYVEASTTPDEDDDDNKTIRSIHDVSQDAALFEFTDFELDLSCLSTPLSPAASTSNLPPDTPSPPPSPQPQLSRATSFTTSYASQTIVKKPSKKLSIPKFVSLPSSSNGTRGSWPLVKYAGRGTPIDRTRRMEWGGSISESEEVGEDGVLFSAVRSTSLESASRPSQRSARSVTPEWSYLSPLSSVRTRSPESNSHSRSEASLHEQAPELAPIAIEDEWDSIIQSVLGSNTSEPSSSSSASETQQSSEVDADAQPQQQKRRPVPIVEFPMMSPEQIRQLNTGLEIDLGIDKALDLGLGPRGMNLVNLGLLPSSASGRDTPSMYSQPNTPRDSPTPSARHQHLKQEEVEQDGELETPSPEHASPTSMKAADHDQVLFEPKTEMYPWWRKVLYRLRKMQNVMHHHRRRF</sequence>
<feature type="region of interest" description="Disordered" evidence="1">
    <location>
        <begin position="224"/>
        <end position="248"/>
    </location>
</feature>
<evidence type="ECO:0000313" key="4">
    <source>
        <dbReference type="Proteomes" id="UP000001194"/>
    </source>
</evidence>
<keyword evidence="4" id="KW-1185">Reference proteome</keyword>
<gene>
    <name evidence="3" type="ORF">LACBIDRAFT_328138</name>
</gene>
<feature type="region of interest" description="Disordered" evidence="1">
    <location>
        <begin position="354"/>
        <end position="412"/>
    </location>
</feature>
<organism evidence="4">
    <name type="scientific">Laccaria bicolor (strain S238N-H82 / ATCC MYA-4686)</name>
    <name type="common">Bicoloured deceiver</name>
    <name type="synonym">Laccaria laccata var. bicolor</name>
    <dbReference type="NCBI Taxonomy" id="486041"/>
    <lineage>
        <taxon>Eukaryota</taxon>
        <taxon>Fungi</taxon>
        <taxon>Dikarya</taxon>
        <taxon>Basidiomycota</taxon>
        <taxon>Agaricomycotina</taxon>
        <taxon>Agaricomycetes</taxon>
        <taxon>Agaricomycetidae</taxon>
        <taxon>Agaricales</taxon>
        <taxon>Agaricineae</taxon>
        <taxon>Hydnangiaceae</taxon>
        <taxon>Laccaria</taxon>
    </lineage>
</organism>
<feature type="compositionally biased region" description="Pro residues" evidence="1">
    <location>
        <begin position="101"/>
        <end position="111"/>
    </location>
</feature>
<evidence type="ECO:0000313" key="3">
    <source>
        <dbReference type="EMBL" id="EDR07153.1"/>
    </source>
</evidence>
<name>B0DDV7_LACBS</name>
<dbReference type="OrthoDB" id="2919784at2759"/>
<feature type="region of interest" description="Disordered" evidence="1">
    <location>
        <begin position="270"/>
        <end position="310"/>
    </location>
</feature>
<evidence type="ECO:0000256" key="2">
    <source>
        <dbReference type="SAM" id="SignalP"/>
    </source>
</evidence>
<reference evidence="3 4" key="1">
    <citation type="journal article" date="2008" name="Nature">
        <title>The genome of Laccaria bicolor provides insights into mycorrhizal symbiosis.</title>
        <authorList>
            <person name="Martin F."/>
            <person name="Aerts A."/>
            <person name="Ahren D."/>
            <person name="Brun A."/>
            <person name="Danchin E.G.J."/>
            <person name="Duchaussoy F."/>
            <person name="Gibon J."/>
            <person name="Kohler A."/>
            <person name="Lindquist E."/>
            <person name="Pereda V."/>
            <person name="Salamov A."/>
            <person name="Shapiro H.J."/>
            <person name="Wuyts J."/>
            <person name="Blaudez D."/>
            <person name="Buee M."/>
            <person name="Brokstein P."/>
            <person name="Canbaeck B."/>
            <person name="Cohen D."/>
            <person name="Courty P.E."/>
            <person name="Coutinho P.M."/>
            <person name="Delaruelle C."/>
            <person name="Detter J.C."/>
            <person name="Deveau A."/>
            <person name="DiFazio S."/>
            <person name="Duplessis S."/>
            <person name="Fraissinet-Tachet L."/>
            <person name="Lucic E."/>
            <person name="Frey-Klett P."/>
            <person name="Fourrey C."/>
            <person name="Feussner I."/>
            <person name="Gay G."/>
            <person name="Grimwood J."/>
            <person name="Hoegger P.J."/>
            <person name="Jain P."/>
            <person name="Kilaru S."/>
            <person name="Labbe J."/>
            <person name="Lin Y.C."/>
            <person name="Legue V."/>
            <person name="Le Tacon F."/>
            <person name="Marmeisse R."/>
            <person name="Melayah D."/>
            <person name="Montanini B."/>
            <person name="Muratet M."/>
            <person name="Nehls U."/>
            <person name="Niculita-Hirzel H."/>
            <person name="Oudot-Le Secq M.P."/>
            <person name="Peter M."/>
            <person name="Quesneville H."/>
            <person name="Rajashekar B."/>
            <person name="Reich M."/>
            <person name="Rouhier N."/>
            <person name="Schmutz J."/>
            <person name="Yin T."/>
            <person name="Chalot M."/>
            <person name="Henrissat B."/>
            <person name="Kuees U."/>
            <person name="Lucas S."/>
            <person name="Van de Peer Y."/>
            <person name="Podila G.K."/>
            <person name="Polle A."/>
            <person name="Pukkila P.J."/>
            <person name="Richardson P.M."/>
            <person name="Rouze P."/>
            <person name="Sanders I.R."/>
            <person name="Stajich J.E."/>
            <person name="Tunlid A."/>
            <person name="Tuskan G."/>
            <person name="Grigoriev I.V."/>
        </authorList>
    </citation>
    <scope>NUCLEOTIDE SEQUENCE [LARGE SCALE GENOMIC DNA]</scope>
    <source>
        <strain evidence="4">S238N-H82 / ATCC MYA-4686</strain>
    </source>
</reference>
<proteinExistence type="predicted"/>
<dbReference type="EMBL" id="DS547105">
    <property type="protein sequence ID" value="EDR07153.1"/>
    <property type="molecule type" value="Genomic_DNA"/>
</dbReference>
<feature type="compositionally biased region" description="Polar residues" evidence="1">
    <location>
        <begin position="224"/>
        <end position="236"/>
    </location>
</feature>
<keyword evidence="2" id="KW-0732">Signal</keyword>
<feature type="region of interest" description="Disordered" evidence="1">
    <location>
        <begin position="92"/>
        <end position="127"/>
    </location>
</feature>
<accession>B0DDV7</accession>
<evidence type="ECO:0000256" key="1">
    <source>
        <dbReference type="SAM" id="MobiDB-lite"/>
    </source>
</evidence>
<feature type="compositionally biased region" description="Low complexity" evidence="1">
    <location>
        <begin position="271"/>
        <end position="290"/>
    </location>
</feature>
<dbReference type="InParanoid" id="B0DDV7"/>
<feature type="compositionally biased region" description="Polar residues" evidence="1">
    <location>
        <begin position="354"/>
        <end position="379"/>
    </location>
</feature>